<gene>
    <name evidence="1" type="ORF">DDR33_05370</name>
</gene>
<organism evidence="1 2">
    <name type="scientific">Pararcticibacter amylolyticus</name>
    <dbReference type="NCBI Taxonomy" id="2173175"/>
    <lineage>
        <taxon>Bacteria</taxon>
        <taxon>Pseudomonadati</taxon>
        <taxon>Bacteroidota</taxon>
        <taxon>Sphingobacteriia</taxon>
        <taxon>Sphingobacteriales</taxon>
        <taxon>Sphingobacteriaceae</taxon>
        <taxon>Pararcticibacter</taxon>
    </lineage>
</organism>
<comment type="caution">
    <text evidence="1">The sequence shown here is derived from an EMBL/GenBank/DDBJ whole genome shotgun (WGS) entry which is preliminary data.</text>
</comment>
<protein>
    <submittedName>
        <fullName evidence="1">Uncharacterized protein</fullName>
    </submittedName>
</protein>
<dbReference type="EMBL" id="QEAS01000003">
    <property type="protein sequence ID" value="PWG81792.1"/>
    <property type="molecule type" value="Genomic_DNA"/>
</dbReference>
<name>A0A2U2PKJ6_9SPHI</name>
<feature type="non-terminal residue" evidence="1">
    <location>
        <position position="1"/>
    </location>
</feature>
<evidence type="ECO:0000313" key="2">
    <source>
        <dbReference type="Proteomes" id="UP000245647"/>
    </source>
</evidence>
<reference evidence="1 2" key="1">
    <citation type="submission" date="2018-04" db="EMBL/GenBank/DDBJ databases">
        <title>Pedobacter chongqingensis sp. nov., isolated from a rottenly hemp rope.</title>
        <authorList>
            <person name="Cai Y."/>
        </authorList>
    </citation>
    <scope>NUCLEOTIDE SEQUENCE [LARGE SCALE GENOMIC DNA]</scope>
    <source>
        <strain evidence="1 2">FJ4-8</strain>
    </source>
</reference>
<accession>A0A2U2PKJ6</accession>
<evidence type="ECO:0000313" key="1">
    <source>
        <dbReference type="EMBL" id="PWG81792.1"/>
    </source>
</evidence>
<dbReference type="Proteomes" id="UP000245647">
    <property type="component" value="Unassembled WGS sequence"/>
</dbReference>
<proteinExistence type="predicted"/>
<keyword evidence="2" id="KW-1185">Reference proteome</keyword>
<sequence length="71" mass="8250">GEMKAVERAYFFLPGQSLQRLPFLYFLQHFLWRQHKSDVPMPFCSDGSVGTEILSFAKKSIVHVFIQTMVL</sequence>
<dbReference type="AlphaFoldDB" id="A0A2U2PKJ6"/>